<dbReference type="AlphaFoldDB" id="A0A561V2F1"/>
<gene>
    <name evidence="1" type="ORF">FHX80_114274</name>
    <name evidence="2" type="ORF">OIE64_10530</name>
</gene>
<proteinExistence type="predicted"/>
<sequence>MPVRPEHGVTSRVTEDGYLEFLTPADGAGYRCSPVAAAMWIALRQHNGHIGPAAEMLAELWCTDPENTRTDMDIWVSELRDAGLVRDEL</sequence>
<evidence type="ECO:0000313" key="1">
    <source>
        <dbReference type="EMBL" id="TWG05794.1"/>
    </source>
</evidence>
<evidence type="ECO:0000313" key="2">
    <source>
        <dbReference type="EMBL" id="WSC13222.1"/>
    </source>
</evidence>
<protein>
    <submittedName>
        <fullName evidence="2">PqqD family peptide modification chaperone</fullName>
    </submittedName>
</protein>
<dbReference type="OrthoDB" id="4229315at2"/>
<reference evidence="1 3" key="1">
    <citation type="submission" date="2019-06" db="EMBL/GenBank/DDBJ databases">
        <title>Sequencing the genomes of 1000 actinobacteria strains.</title>
        <authorList>
            <person name="Klenk H.-P."/>
        </authorList>
    </citation>
    <scope>NUCLEOTIDE SEQUENCE [LARGE SCALE GENOMIC DNA]</scope>
    <source>
        <strain evidence="1 3">DSM 42059</strain>
    </source>
</reference>
<accession>A0A561V2F1</accession>
<dbReference type="Proteomes" id="UP000318186">
    <property type="component" value="Unassembled WGS sequence"/>
</dbReference>
<dbReference type="Proteomes" id="UP001330827">
    <property type="component" value="Chromosome"/>
</dbReference>
<evidence type="ECO:0000313" key="4">
    <source>
        <dbReference type="Proteomes" id="UP001330827"/>
    </source>
</evidence>
<dbReference type="EMBL" id="CP109114">
    <property type="protein sequence ID" value="WSC13222.1"/>
    <property type="molecule type" value="Genomic_DNA"/>
</dbReference>
<organism evidence="1 3">
    <name type="scientific">Streptomyces brevispora</name>
    <dbReference type="NCBI Taxonomy" id="887462"/>
    <lineage>
        <taxon>Bacteria</taxon>
        <taxon>Bacillati</taxon>
        <taxon>Actinomycetota</taxon>
        <taxon>Actinomycetes</taxon>
        <taxon>Kitasatosporales</taxon>
        <taxon>Streptomycetaceae</taxon>
        <taxon>Streptomyces</taxon>
    </lineage>
</organism>
<name>A0A561V2F1_9ACTN</name>
<reference evidence="2 4" key="2">
    <citation type="submission" date="2022-10" db="EMBL/GenBank/DDBJ databases">
        <title>The complete genomes of actinobacterial strains from the NBC collection.</title>
        <authorList>
            <person name="Joergensen T.S."/>
            <person name="Alvarez Arevalo M."/>
            <person name="Sterndorff E.B."/>
            <person name="Faurdal D."/>
            <person name="Vuksanovic O."/>
            <person name="Mourched A.-S."/>
            <person name="Charusanti P."/>
            <person name="Shaw S."/>
            <person name="Blin K."/>
            <person name="Weber T."/>
        </authorList>
    </citation>
    <scope>NUCLEOTIDE SEQUENCE [LARGE SCALE GENOMIC DNA]</scope>
    <source>
        <strain evidence="2 4">NBC 01769</strain>
    </source>
</reference>
<dbReference type="EMBL" id="VIWW01000001">
    <property type="protein sequence ID" value="TWG05794.1"/>
    <property type="molecule type" value="Genomic_DNA"/>
</dbReference>
<dbReference type="RefSeq" id="WP_145765686.1">
    <property type="nucleotide sequence ID" value="NZ_CP109114.1"/>
</dbReference>
<keyword evidence="4" id="KW-1185">Reference proteome</keyword>
<evidence type="ECO:0000313" key="3">
    <source>
        <dbReference type="Proteomes" id="UP000318186"/>
    </source>
</evidence>